<dbReference type="CDD" id="cd07344">
    <property type="entry name" value="M48_yhfN_like"/>
    <property type="match status" value="1"/>
</dbReference>
<protein>
    <submittedName>
        <fullName evidence="2">M48 family metallopeptidase</fullName>
    </submittedName>
</protein>
<reference evidence="2 3" key="1">
    <citation type="submission" date="2019-05" db="EMBL/GenBank/DDBJ databases">
        <title>A comparative analysis of the Nautiliaceae.</title>
        <authorList>
            <person name="Grosche A."/>
            <person name="Smedile F."/>
            <person name="Vetriani C."/>
        </authorList>
    </citation>
    <scope>NUCLEOTIDE SEQUENCE [LARGE SCALE GENOMIC DNA]</scope>
    <source>
        <strain evidence="2 3">TB-2</strain>
    </source>
</reference>
<dbReference type="PANTHER" id="PTHR30399">
    <property type="entry name" value="UNCHARACTERIZED PROTEIN YGJP"/>
    <property type="match status" value="1"/>
</dbReference>
<evidence type="ECO:0000313" key="3">
    <source>
        <dbReference type="Proteomes" id="UP000306825"/>
    </source>
</evidence>
<feature type="domain" description="YgjP-like metallopeptidase" evidence="1">
    <location>
        <begin position="81"/>
        <end position="176"/>
    </location>
</feature>
<keyword evidence="3" id="KW-1185">Reference proteome</keyword>
<sequence length="185" mass="22580">MFCKVSRKNSRVYEKMKVKIIRKNIKHMYIENKGDYIEVRCNKYLSDEEIYKFLDKIKDKFQKIEKKELVFGKEGKITQKDYEKLKEIINFLINKYSKKMNLYPSKISFREKNTSWGSCTYKNHIIFNLKLVSLPVELIEYVVVHELAHIKEKNHSKKFWKIVEKYLPDYKDKIKKIRKIEKVIR</sequence>
<proteinExistence type="predicted"/>
<dbReference type="InterPro" id="IPR002725">
    <property type="entry name" value="YgjP-like_metallopeptidase"/>
</dbReference>
<dbReference type="EMBL" id="CP040463">
    <property type="protein sequence ID" value="QCT94458.1"/>
    <property type="molecule type" value="Genomic_DNA"/>
</dbReference>
<accession>A0ABX5V853</accession>
<evidence type="ECO:0000313" key="2">
    <source>
        <dbReference type="EMBL" id="QCT94458.1"/>
    </source>
</evidence>
<dbReference type="Pfam" id="PF01863">
    <property type="entry name" value="YgjP-like"/>
    <property type="match status" value="1"/>
</dbReference>
<organism evidence="2 3">
    <name type="scientific">Caminibacter mediatlanticus TB-2</name>
    <dbReference type="NCBI Taxonomy" id="391592"/>
    <lineage>
        <taxon>Bacteria</taxon>
        <taxon>Pseudomonadati</taxon>
        <taxon>Campylobacterota</taxon>
        <taxon>Epsilonproteobacteria</taxon>
        <taxon>Nautiliales</taxon>
        <taxon>Nautiliaceae</taxon>
        <taxon>Caminibacter</taxon>
    </lineage>
</organism>
<dbReference type="InterPro" id="IPR053136">
    <property type="entry name" value="UTP_pyrophosphatase-like"/>
</dbReference>
<dbReference type="Gene3D" id="3.30.2010.10">
    <property type="entry name" value="Metalloproteases ('zincins'), catalytic domain"/>
    <property type="match status" value="1"/>
</dbReference>
<dbReference type="PANTHER" id="PTHR30399:SF1">
    <property type="entry name" value="UTP PYROPHOSPHATASE"/>
    <property type="match status" value="1"/>
</dbReference>
<name>A0ABX5V853_9BACT</name>
<dbReference type="Proteomes" id="UP000306825">
    <property type="component" value="Chromosome"/>
</dbReference>
<evidence type="ECO:0000259" key="1">
    <source>
        <dbReference type="Pfam" id="PF01863"/>
    </source>
</evidence>
<gene>
    <name evidence="2" type="ORF">FE773_04470</name>
</gene>